<organism evidence="2 3">
    <name type="scientific">Colletotrichum chrysophilum</name>
    <dbReference type="NCBI Taxonomy" id="1836956"/>
    <lineage>
        <taxon>Eukaryota</taxon>
        <taxon>Fungi</taxon>
        <taxon>Dikarya</taxon>
        <taxon>Ascomycota</taxon>
        <taxon>Pezizomycotina</taxon>
        <taxon>Sordariomycetes</taxon>
        <taxon>Hypocreomycetidae</taxon>
        <taxon>Glomerellales</taxon>
        <taxon>Glomerellaceae</taxon>
        <taxon>Colletotrichum</taxon>
        <taxon>Colletotrichum gloeosporioides species complex</taxon>
    </lineage>
</organism>
<reference evidence="2" key="1">
    <citation type="submission" date="2023-01" db="EMBL/GenBank/DDBJ databases">
        <title>Colletotrichum chrysophilum M932 genome sequence.</title>
        <authorList>
            <person name="Baroncelli R."/>
        </authorList>
    </citation>
    <scope>NUCLEOTIDE SEQUENCE</scope>
    <source>
        <strain evidence="2">M932</strain>
    </source>
</reference>
<accession>A0AAD9AU55</accession>
<proteinExistence type="predicted"/>
<comment type="caution">
    <text evidence="2">The sequence shown here is derived from an EMBL/GenBank/DDBJ whole genome shotgun (WGS) entry which is preliminary data.</text>
</comment>
<gene>
    <name evidence="2" type="ORF">CCHR01_03545</name>
</gene>
<evidence type="ECO:0000313" key="2">
    <source>
        <dbReference type="EMBL" id="KAK1853782.1"/>
    </source>
</evidence>
<dbReference type="Proteomes" id="UP001243330">
    <property type="component" value="Unassembled WGS sequence"/>
</dbReference>
<feature type="region of interest" description="Disordered" evidence="1">
    <location>
        <begin position="67"/>
        <end position="86"/>
    </location>
</feature>
<feature type="region of interest" description="Disordered" evidence="1">
    <location>
        <begin position="112"/>
        <end position="146"/>
    </location>
</feature>
<dbReference type="AlphaFoldDB" id="A0AAD9AU55"/>
<keyword evidence="3" id="KW-1185">Reference proteome</keyword>
<name>A0AAD9AU55_9PEZI</name>
<dbReference type="EMBL" id="JAQOWY010000048">
    <property type="protein sequence ID" value="KAK1853782.1"/>
    <property type="molecule type" value="Genomic_DNA"/>
</dbReference>
<sequence length="146" mass="16042">MHRNVPPFPPSACFRAMRTVTQGPRLPCVGRLAQARQHCPSLSVFSIRRGKPCFILPISRISSLLPSSLNPPRSSARRRTLSRPPSTLVGLCPLTFVPLAGYPVCRSFRTAQSRSPLAHQPNPPASNTPANPTDNFPELVQEQPQK</sequence>
<protein>
    <submittedName>
        <fullName evidence="2">Uncharacterized protein</fullName>
    </submittedName>
</protein>
<evidence type="ECO:0000313" key="3">
    <source>
        <dbReference type="Proteomes" id="UP001243330"/>
    </source>
</evidence>
<evidence type="ECO:0000256" key="1">
    <source>
        <dbReference type="SAM" id="MobiDB-lite"/>
    </source>
</evidence>